<keyword evidence="2" id="KW-1133">Transmembrane helix</keyword>
<evidence type="ECO:0000256" key="1">
    <source>
        <dbReference type="SAM" id="MobiDB-lite"/>
    </source>
</evidence>
<feature type="transmembrane region" description="Helical" evidence="2">
    <location>
        <begin position="19"/>
        <end position="36"/>
    </location>
</feature>
<comment type="caution">
    <text evidence="3">The sequence shown here is derived from an EMBL/GenBank/DDBJ whole genome shotgun (WGS) entry which is preliminary data.</text>
</comment>
<evidence type="ECO:0000313" key="4">
    <source>
        <dbReference type="Proteomes" id="UP001445335"/>
    </source>
</evidence>
<evidence type="ECO:0008006" key="5">
    <source>
        <dbReference type="Google" id="ProtNLM"/>
    </source>
</evidence>
<dbReference type="AlphaFoldDB" id="A0AAW1QXB2"/>
<keyword evidence="2" id="KW-0472">Membrane</keyword>
<keyword evidence="2" id="KW-0812">Transmembrane</keyword>
<dbReference type="Proteomes" id="UP001445335">
    <property type="component" value="Unassembled WGS sequence"/>
</dbReference>
<feature type="region of interest" description="Disordered" evidence="1">
    <location>
        <begin position="73"/>
        <end position="118"/>
    </location>
</feature>
<organism evidence="3 4">
    <name type="scientific">Elliptochloris bilobata</name>
    <dbReference type="NCBI Taxonomy" id="381761"/>
    <lineage>
        <taxon>Eukaryota</taxon>
        <taxon>Viridiplantae</taxon>
        <taxon>Chlorophyta</taxon>
        <taxon>core chlorophytes</taxon>
        <taxon>Trebouxiophyceae</taxon>
        <taxon>Trebouxiophyceae incertae sedis</taxon>
        <taxon>Elliptochloris clade</taxon>
        <taxon>Elliptochloris</taxon>
    </lineage>
</organism>
<reference evidence="3 4" key="1">
    <citation type="journal article" date="2024" name="Nat. Commun.">
        <title>Phylogenomics reveals the evolutionary origins of lichenization in chlorophyte algae.</title>
        <authorList>
            <person name="Puginier C."/>
            <person name="Libourel C."/>
            <person name="Otte J."/>
            <person name="Skaloud P."/>
            <person name="Haon M."/>
            <person name="Grisel S."/>
            <person name="Petersen M."/>
            <person name="Berrin J.G."/>
            <person name="Delaux P.M."/>
            <person name="Dal Grande F."/>
            <person name="Keller J."/>
        </authorList>
    </citation>
    <scope>NUCLEOTIDE SEQUENCE [LARGE SCALE GENOMIC DNA]</scope>
    <source>
        <strain evidence="3 4">SAG 245.80</strain>
    </source>
</reference>
<accession>A0AAW1QXB2</accession>
<gene>
    <name evidence="3" type="ORF">WJX81_005855</name>
</gene>
<evidence type="ECO:0000256" key="2">
    <source>
        <dbReference type="SAM" id="Phobius"/>
    </source>
</evidence>
<keyword evidence="4" id="KW-1185">Reference proteome</keyword>
<evidence type="ECO:0000313" key="3">
    <source>
        <dbReference type="EMBL" id="KAK9826188.1"/>
    </source>
</evidence>
<protein>
    <recommendedName>
        <fullName evidence="5">YtxH domain-containing protein</fullName>
    </recommendedName>
</protein>
<name>A0AAW1QXB2_9CHLO</name>
<sequence>MGIVDEILGRDRATRQNRLVTGGILLVSAAALYYLLNPKDARKQGALSAPPEGQNAVVALRERARAAARSVLGALPPWRHTHEGSQTSDAVHETKERTQAAVDAAVREARGGDSGRRS</sequence>
<dbReference type="EMBL" id="JALJOU010000067">
    <property type="protein sequence ID" value="KAK9826188.1"/>
    <property type="molecule type" value="Genomic_DNA"/>
</dbReference>
<feature type="compositionally biased region" description="Basic and acidic residues" evidence="1">
    <location>
        <begin position="105"/>
        <end position="118"/>
    </location>
</feature>
<proteinExistence type="predicted"/>